<accession>A0AAN9IJ35</accession>
<dbReference type="EMBL" id="JAYKXN010000006">
    <property type="protein sequence ID" value="KAK7279220.1"/>
    <property type="molecule type" value="Genomic_DNA"/>
</dbReference>
<proteinExistence type="predicted"/>
<sequence length="81" mass="9076">MVGEEHVVQVVTDNEAALKAAGYFLNPQFQFGVLHGSDVAKETLDGTTKIFLFRDKRETFGTLQAQKAWSHMDPELQRIAP</sequence>
<protein>
    <submittedName>
        <fullName evidence="1">Uncharacterized protein</fullName>
    </submittedName>
</protein>
<evidence type="ECO:0000313" key="1">
    <source>
        <dbReference type="EMBL" id="KAK7279220.1"/>
    </source>
</evidence>
<dbReference type="AlphaFoldDB" id="A0AAN9IJ35"/>
<comment type="caution">
    <text evidence="1">The sequence shown here is derived from an EMBL/GenBank/DDBJ whole genome shotgun (WGS) entry which is preliminary data.</text>
</comment>
<name>A0AAN9IJ35_CLITE</name>
<keyword evidence="2" id="KW-1185">Reference proteome</keyword>
<dbReference type="Proteomes" id="UP001359559">
    <property type="component" value="Unassembled WGS sequence"/>
</dbReference>
<organism evidence="1 2">
    <name type="scientific">Clitoria ternatea</name>
    <name type="common">Butterfly pea</name>
    <dbReference type="NCBI Taxonomy" id="43366"/>
    <lineage>
        <taxon>Eukaryota</taxon>
        <taxon>Viridiplantae</taxon>
        <taxon>Streptophyta</taxon>
        <taxon>Embryophyta</taxon>
        <taxon>Tracheophyta</taxon>
        <taxon>Spermatophyta</taxon>
        <taxon>Magnoliopsida</taxon>
        <taxon>eudicotyledons</taxon>
        <taxon>Gunneridae</taxon>
        <taxon>Pentapetalae</taxon>
        <taxon>rosids</taxon>
        <taxon>fabids</taxon>
        <taxon>Fabales</taxon>
        <taxon>Fabaceae</taxon>
        <taxon>Papilionoideae</taxon>
        <taxon>50 kb inversion clade</taxon>
        <taxon>NPAAA clade</taxon>
        <taxon>indigoferoid/millettioid clade</taxon>
        <taxon>Phaseoleae</taxon>
        <taxon>Clitoria</taxon>
    </lineage>
</organism>
<evidence type="ECO:0000313" key="2">
    <source>
        <dbReference type="Proteomes" id="UP001359559"/>
    </source>
</evidence>
<reference evidence="1 2" key="1">
    <citation type="submission" date="2024-01" db="EMBL/GenBank/DDBJ databases">
        <title>The genomes of 5 underutilized Papilionoideae crops provide insights into root nodulation and disease resistance.</title>
        <authorList>
            <person name="Yuan L."/>
        </authorList>
    </citation>
    <scope>NUCLEOTIDE SEQUENCE [LARGE SCALE GENOMIC DNA]</scope>
    <source>
        <strain evidence="1">LY-2023</strain>
        <tissue evidence="1">Leaf</tissue>
    </source>
</reference>
<gene>
    <name evidence="1" type="ORF">RJT34_24266</name>
</gene>